<organism evidence="3 4">
    <name type="scientific">Candidatus Faecousia excrementigallinarum</name>
    <dbReference type="NCBI Taxonomy" id="2840806"/>
    <lineage>
        <taxon>Bacteria</taxon>
        <taxon>Bacillati</taxon>
        <taxon>Bacillota</taxon>
        <taxon>Clostridia</taxon>
        <taxon>Eubacteriales</taxon>
        <taxon>Oscillospiraceae</taxon>
        <taxon>Faecousia</taxon>
    </lineage>
</organism>
<name>A0A9D0Z285_9FIRM</name>
<dbReference type="NCBIfam" id="TIGR02867">
    <property type="entry name" value="spore_II_P"/>
    <property type="match status" value="1"/>
</dbReference>
<feature type="signal peptide" evidence="2">
    <location>
        <begin position="1"/>
        <end position="30"/>
    </location>
</feature>
<feature type="region of interest" description="Disordered" evidence="1">
    <location>
        <begin position="57"/>
        <end position="85"/>
    </location>
</feature>
<proteinExistence type="predicted"/>
<protein>
    <submittedName>
        <fullName evidence="3">Stage II sporulation protein P</fullName>
    </submittedName>
</protein>
<dbReference type="Proteomes" id="UP000886796">
    <property type="component" value="Unassembled WGS sequence"/>
</dbReference>
<gene>
    <name evidence="3" type="ORF">IAB74_01505</name>
</gene>
<dbReference type="AlphaFoldDB" id="A0A9D0Z285"/>
<accession>A0A9D0Z285</accession>
<feature type="compositionally biased region" description="Polar residues" evidence="1">
    <location>
        <begin position="60"/>
        <end position="70"/>
    </location>
</feature>
<evidence type="ECO:0000256" key="1">
    <source>
        <dbReference type="SAM" id="MobiDB-lite"/>
    </source>
</evidence>
<reference evidence="3" key="1">
    <citation type="submission" date="2020-10" db="EMBL/GenBank/DDBJ databases">
        <authorList>
            <person name="Gilroy R."/>
        </authorList>
    </citation>
    <scope>NUCLEOTIDE SEQUENCE</scope>
    <source>
        <strain evidence="3">13361</strain>
    </source>
</reference>
<dbReference type="Pfam" id="PF07454">
    <property type="entry name" value="SpoIIP"/>
    <property type="match status" value="1"/>
</dbReference>
<dbReference type="InterPro" id="IPR010897">
    <property type="entry name" value="Spore_II_P"/>
</dbReference>
<keyword evidence="2" id="KW-0732">Signal</keyword>
<sequence length="328" mass="35202">MNKRPDVFRVCALAIACAILLRLASGGLGAMVAQALGHEKMASVLLYLGTGRVACPAAPQEQTPDPTQLTAPGPEDNPVEFSPEDGQQIQVGNFAGVDVDIPTLLQMPLDWDLTEQSPTVLILHTHGSESYTGIPQEAQSSGYRSLDTAYNMVSMGDALAEYLTQAGIGVIHDRTLYDYPSYNDAYNLARAAIQGYLAQYPSICLVIDLHRDAAEDAAGNQVAFTAQIAGQEMAQLMIVTGSGSDTLPHPNWKENLALALKLQVQLEKQYPGLCRPLALRAQRYNQDLLPGAILVEVGTAGNTWDQAMASIEPLARSILTLAKGTEPE</sequence>
<reference evidence="3" key="2">
    <citation type="journal article" date="2021" name="PeerJ">
        <title>Extensive microbial diversity within the chicken gut microbiome revealed by metagenomics and culture.</title>
        <authorList>
            <person name="Gilroy R."/>
            <person name="Ravi A."/>
            <person name="Getino M."/>
            <person name="Pursley I."/>
            <person name="Horton D.L."/>
            <person name="Alikhan N.F."/>
            <person name="Baker D."/>
            <person name="Gharbi K."/>
            <person name="Hall N."/>
            <person name="Watson M."/>
            <person name="Adriaenssens E.M."/>
            <person name="Foster-Nyarko E."/>
            <person name="Jarju S."/>
            <person name="Secka A."/>
            <person name="Antonio M."/>
            <person name="Oren A."/>
            <person name="Chaudhuri R.R."/>
            <person name="La Ragione R."/>
            <person name="Hildebrand F."/>
            <person name="Pallen M.J."/>
        </authorList>
    </citation>
    <scope>NUCLEOTIDE SEQUENCE</scope>
    <source>
        <strain evidence="3">13361</strain>
    </source>
</reference>
<evidence type="ECO:0000256" key="2">
    <source>
        <dbReference type="SAM" id="SignalP"/>
    </source>
</evidence>
<feature type="chain" id="PRO_5039133140" evidence="2">
    <location>
        <begin position="31"/>
        <end position="328"/>
    </location>
</feature>
<evidence type="ECO:0000313" key="3">
    <source>
        <dbReference type="EMBL" id="HIQ67171.1"/>
    </source>
</evidence>
<evidence type="ECO:0000313" key="4">
    <source>
        <dbReference type="Proteomes" id="UP000886796"/>
    </source>
</evidence>
<comment type="caution">
    <text evidence="3">The sequence shown here is derived from an EMBL/GenBank/DDBJ whole genome shotgun (WGS) entry which is preliminary data.</text>
</comment>
<dbReference type="EMBL" id="DVFK01000021">
    <property type="protein sequence ID" value="HIQ67171.1"/>
    <property type="molecule type" value="Genomic_DNA"/>
</dbReference>